<evidence type="ECO:0000256" key="10">
    <source>
        <dbReference type="ARBA" id="ARBA00023212"/>
    </source>
</evidence>
<evidence type="ECO:0000256" key="5">
    <source>
        <dbReference type="ARBA" id="ARBA00022499"/>
    </source>
</evidence>
<dbReference type="PANTHER" id="PTHR13034">
    <property type="entry name" value="DYNACTIN P62 SUBUNIT"/>
    <property type="match status" value="1"/>
</dbReference>
<dbReference type="EMBL" id="HACM01009680">
    <property type="protein sequence ID" value="CRZ10122.1"/>
    <property type="molecule type" value="Transcribed_RNA"/>
</dbReference>
<keyword evidence="10" id="KW-0206">Cytoskeleton</keyword>
<dbReference type="PANTHER" id="PTHR13034:SF2">
    <property type="entry name" value="DYNACTIN SUBUNIT 4"/>
    <property type="match status" value="1"/>
</dbReference>
<proteinExistence type="inferred from homology"/>
<evidence type="ECO:0000313" key="14">
    <source>
        <dbReference type="EMBL" id="CRZ10122.1"/>
    </source>
</evidence>
<evidence type="ECO:0000256" key="4">
    <source>
        <dbReference type="ARBA" id="ARBA00022490"/>
    </source>
</evidence>
<evidence type="ECO:0000256" key="3">
    <source>
        <dbReference type="ARBA" id="ARBA00004657"/>
    </source>
</evidence>
<keyword evidence="9" id="KW-0175">Coiled coil</keyword>
<evidence type="ECO:0000256" key="7">
    <source>
        <dbReference type="ARBA" id="ARBA00022843"/>
    </source>
</evidence>
<name>A0A0H5R8S8_9EUKA</name>
<comment type="subunit">
    <text evidence="13">Subunit of dynactin, a multiprotein complex part of a tripartite complex with dynein and a adapter, such as BICDL1, BICD2 or HOOK3. The dynactin complex is built around ACTR1A/ACTB filament and consists of an actin-related filament composed of a shoulder domain, a pointed end and a barbed end. Its length is defined by its flexible shoulder domain. The soulder is composed of 2 DCTN1 subunits, 4 DCTN2 and 2 DCTN3. The 4 DCNT2 (via N-terminus) bind the ACTR1A filament and act as molecular rulers to determine the length. The pointed end is important for binding dynein-dynactin cargo adapters. Consists of 4 subunits: ACTR10, DCNT4, DCTN5 and DCTN6. The barbed end is composed of a CAPZA1:CAPZB heterodimers, which binds ACTR1A/ACTB filament and dynactin and stabilizes dynactin. Interacts with ATP7B, but not ATP7A, in a copper-dependent manner. Interacts with ANK2; this interaction is required for localization at costameres. Interacts with N4BP2L1.</text>
</comment>
<dbReference type="GO" id="GO:0001725">
    <property type="term" value="C:stress fiber"/>
    <property type="evidence" value="ECO:0007669"/>
    <property type="project" value="UniProtKB-SubCell"/>
</dbReference>
<keyword evidence="6" id="KW-0597">Phosphoprotein</keyword>
<evidence type="ECO:0000256" key="11">
    <source>
        <dbReference type="ARBA" id="ARBA00034776"/>
    </source>
</evidence>
<dbReference type="GO" id="GO:0005813">
    <property type="term" value="C:centrosome"/>
    <property type="evidence" value="ECO:0007669"/>
    <property type="project" value="UniProtKB-SubCell"/>
</dbReference>
<keyword evidence="7" id="KW-0832">Ubl conjugation</keyword>
<comment type="subcellular location">
    <subcellularLocation>
        <location evidence="1">Cytoplasm</location>
        <location evidence="1">Cytoskeleton</location>
        <location evidence="1">Microtubule organizing center</location>
        <location evidence="1">Centrosome</location>
    </subcellularLocation>
    <subcellularLocation>
        <location evidence="2">Cytoplasm</location>
        <location evidence="2">Cytoskeleton</location>
        <location evidence="2">Stress fiber</location>
    </subcellularLocation>
    <subcellularLocation>
        <location evidence="3">Cytoplasm</location>
        <location evidence="3">Myofibril</location>
    </subcellularLocation>
</comment>
<keyword evidence="4" id="KW-0963">Cytoplasm</keyword>
<evidence type="ECO:0000256" key="1">
    <source>
        <dbReference type="ARBA" id="ARBA00004300"/>
    </source>
</evidence>
<sequence>MCSNPVPVVTVTDDRWNSQSTPSAVPQSDIRIVCQICLLPYPLGDMLFCTAQGPEHPRLQCSFCVRNHTIDSYVCSSCSTVSTPSSAHKQSYSCHKCFVCPICDVRLNIHQDCITAQYQHICPFCSWSWSNKAQSPDELLGYCVDAMTAVGQDQQNILQALSSVHPRLEFSDDDGQAIIDVDNDQRNTVERLWDSNKDSLLISSCEPDLLPKYFPLFPRISTRCYTCTRYLIKPNADPRSAGFDKNTVALSTLPVMSVIGSDPIILRFENRSPYSCSITTNSQCITLVPLLRIRQRHYVRQNVSEPSDVNSDWESEVPLSCSDLSHSEQGCAFIPVSFLLHECNIEAVSLMICVNLANQTIVLP</sequence>
<dbReference type="GO" id="GO:0005869">
    <property type="term" value="C:dynactin complex"/>
    <property type="evidence" value="ECO:0007669"/>
    <property type="project" value="InterPro"/>
</dbReference>
<evidence type="ECO:0000256" key="9">
    <source>
        <dbReference type="ARBA" id="ARBA00023054"/>
    </source>
</evidence>
<evidence type="ECO:0000256" key="13">
    <source>
        <dbReference type="ARBA" id="ARBA00093507"/>
    </source>
</evidence>
<keyword evidence="5" id="KW-1017">Isopeptide bond</keyword>
<dbReference type="AlphaFoldDB" id="A0A0H5R8S8"/>
<protein>
    <recommendedName>
        <fullName evidence="12">Dynactin subunit 4</fullName>
    </recommendedName>
</protein>
<accession>A0A0H5R8S8</accession>
<evidence type="ECO:0000256" key="6">
    <source>
        <dbReference type="ARBA" id="ARBA00022553"/>
    </source>
</evidence>
<dbReference type="InterPro" id="IPR008603">
    <property type="entry name" value="DCTN4"/>
</dbReference>
<organism evidence="14">
    <name type="scientific">Spongospora subterranea</name>
    <dbReference type="NCBI Taxonomy" id="70186"/>
    <lineage>
        <taxon>Eukaryota</taxon>
        <taxon>Sar</taxon>
        <taxon>Rhizaria</taxon>
        <taxon>Endomyxa</taxon>
        <taxon>Phytomyxea</taxon>
        <taxon>Plasmodiophorida</taxon>
        <taxon>Plasmodiophoridae</taxon>
        <taxon>Spongospora</taxon>
    </lineage>
</organism>
<reference evidence="14" key="1">
    <citation type="submission" date="2015-04" db="EMBL/GenBank/DDBJ databases">
        <title>The genome sequence of the plant pathogenic Rhizarian Plasmodiophora brassicae reveals insights in its biotrophic life cycle and the origin of chitin synthesis.</title>
        <authorList>
            <person name="Schwelm A."/>
            <person name="Fogelqvist J."/>
            <person name="Knaust A."/>
            <person name="Julke S."/>
            <person name="Lilja T."/>
            <person name="Dhandapani V."/>
            <person name="Bonilla-Rosso G."/>
            <person name="Karlsson M."/>
            <person name="Shevchenko A."/>
            <person name="Choi S.R."/>
            <person name="Kim H.G."/>
            <person name="Park J.Y."/>
            <person name="Lim Y.P."/>
            <person name="Ludwig-Muller J."/>
            <person name="Dixelius C."/>
        </authorList>
    </citation>
    <scope>NUCLEOTIDE SEQUENCE</scope>
    <source>
        <tissue evidence="14">Potato root galls</tissue>
    </source>
</reference>
<evidence type="ECO:0000256" key="2">
    <source>
        <dbReference type="ARBA" id="ARBA00004529"/>
    </source>
</evidence>
<evidence type="ECO:0000256" key="8">
    <source>
        <dbReference type="ARBA" id="ARBA00022990"/>
    </source>
</evidence>
<comment type="similarity">
    <text evidence="11">Belongs to the dynactin subunit 4 family.</text>
</comment>
<keyword evidence="8" id="KW-0007">Acetylation</keyword>
<evidence type="ECO:0000256" key="12">
    <source>
        <dbReference type="ARBA" id="ARBA00034864"/>
    </source>
</evidence>